<dbReference type="InterPro" id="IPR032374">
    <property type="entry name" value="SGTA_dimer"/>
</dbReference>
<feature type="region of interest" description="Disordered" evidence="5">
    <location>
        <begin position="335"/>
        <end position="354"/>
    </location>
</feature>
<dbReference type="VEuPathDB" id="FungiDB:QG37_01083"/>
<dbReference type="VEuPathDB" id="FungiDB:CJJ07_003097"/>
<evidence type="ECO:0000256" key="3">
    <source>
        <dbReference type="ARBA" id="ARBA00022803"/>
    </source>
</evidence>
<dbReference type="EMBL" id="LGST01000008">
    <property type="protein sequence ID" value="KNE01747.1"/>
    <property type="molecule type" value="Genomic_DNA"/>
</dbReference>
<feature type="domain" description="SGTA homodimerisation" evidence="6">
    <location>
        <begin position="4"/>
        <end position="67"/>
    </location>
</feature>
<feature type="compositionally biased region" description="Gly residues" evidence="5">
    <location>
        <begin position="338"/>
        <end position="354"/>
    </location>
</feature>
<dbReference type="Gene3D" id="1.20.5.420">
    <property type="entry name" value="Immunoglobulin FC, subunit C"/>
    <property type="match status" value="1"/>
</dbReference>
<dbReference type="SUPFAM" id="SSF48452">
    <property type="entry name" value="TPR-like"/>
    <property type="match status" value="1"/>
</dbReference>
<reference evidence="8" key="1">
    <citation type="journal article" date="2015" name="BMC Genomics">
        <title>Draft genome of a commonly misdiagnosed multidrug resistant pathogen Candida auris.</title>
        <authorList>
            <person name="Chatterjee S."/>
            <person name="Alampalli S.V."/>
            <person name="Nageshan R.K."/>
            <person name="Chettiar S.T."/>
            <person name="Joshi S."/>
            <person name="Tatu U.S."/>
        </authorList>
    </citation>
    <scope>NUCLEOTIDE SEQUENCE [LARGE SCALE GENOMIC DNA]</scope>
    <source>
        <strain evidence="8">6684</strain>
    </source>
</reference>
<dbReference type="PROSITE" id="PS50005">
    <property type="entry name" value="TPR"/>
    <property type="match status" value="2"/>
</dbReference>
<dbReference type="Gene3D" id="1.25.40.10">
    <property type="entry name" value="Tetratricopeptide repeat domain"/>
    <property type="match status" value="1"/>
</dbReference>
<comment type="caution">
    <text evidence="7">The sequence shown here is derived from an EMBL/GenBank/DDBJ whole genome shotgun (WGS) entry which is preliminary data.</text>
</comment>
<evidence type="ECO:0000256" key="2">
    <source>
        <dbReference type="ARBA" id="ARBA00022737"/>
    </source>
</evidence>
<dbReference type="Pfam" id="PF13432">
    <property type="entry name" value="TPR_16"/>
    <property type="match status" value="1"/>
</dbReference>
<sequence>MTISHKDLALAIIQFLETSVSSKVVLEEYAESMDVAIDCIADAFEVDKAEASSIASKFGGLSLLDTVNKSGASSTDVKEEVVEVDADTKAKADAAKAEGNKAMAAKDFDTAISKYTEAIALDPTNVVYLSNRAAAYSSVSQHENAVKDAEAAIKMKPDFSKAYSRLGLAQYALGNAKAAMEAYKKGLDVEGSTPSDAMKRGYETAKKRVEAELESSIATNEPESTERGTDASSGSGSGSGAGSGAGTGAGAGGMPDFSSMFGGGGGGMPNFAEMMNNPQVMEAARNLMSNPNALEGLMSNPAVRQMAQNMGLGGENGGGLENLMNNPMLQNMARNFMGGQGGSGGSQGNSGGSQ</sequence>
<protein>
    <recommendedName>
        <fullName evidence="6">SGTA homodimerisation domain-containing protein</fullName>
    </recommendedName>
</protein>
<dbReference type="Proteomes" id="UP000037122">
    <property type="component" value="Unassembled WGS sequence"/>
</dbReference>
<dbReference type="GO" id="GO:0072380">
    <property type="term" value="C:TRC complex"/>
    <property type="evidence" value="ECO:0007669"/>
    <property type="project" value="TreeGrafter"/>
</dbReference>
<accession>A0A0L0P5U9</accession>
<proteinExistence type="inferred from homology"/>
<evidence type="ECO:0000256" key="1">
    <source>
        <dbReference type="ARBA" id="ARBA00008175"/>
    </source>
</evidence>
<evidence type="ECO:0000313" key="8">
    <source>
        <dbReference type="Proteomes" id="UP000037122"/>
    </source>
</evidence>
<feature type="repeat" description="TPR" evidence="4">
    <location>
        <begin position="92"/>
        <end position="125"/>
    </location>
</feature>
<dbReference type="PANTHER" id="PTHR45831">
    <property type="entry name" value="LD24721P"/>
    <property type="match status" value="1"/>
</dbReference>
<keyword evidence="3 4" id="KW-0802">TPR repeat</keyword>
<dbReference type="VEuPathDB" id="FungiDB:B9J08_004969"/>
<gene>
    <name evidence="7" type="ORF">QG37_01083</name>
</gene>
<feature type="compositionally biased region" description="Gly residues" evidence="5">
    <location>
        <begin position="235"/>
        <end position="251"/>
    </location>
</feature>
<dbReference type="InterPro" id="IPR011990">
    <property type="entry name" value="TPR-like_helical_dom_sf"/>
</dbReference>
<evidence type="ECO:0000256" key="4">
    <source>
        <dbReference type="PROSITE-ProRule" id="PRU00339"/>
    </source>
</evidence>
<keyword evidence="2" id="KW-0677">Repeat</keyword>
<organism evidence="7 8">
    <name type="scientific">Candidozyma auris</name>
    <name type="common">Yeast</name>
    <name type="synonym">Candida auris</name>
    <dbReference type="NCBI Taxonomy" id="498019"/>
    <lineage>
        <taxon>Eukaryota</taxon>
        <taxon>Fungi</taxon>
        <taxon>Dikarya</taxon>
        <taxon>Ascomycota</taxon>
        <taxon>Saccharomycotina</taxon>
        <taxon>Pichiomycetes</taxon>
        <taxon>Metschnikowiaceae</taxon>
        <taxon>Candidozyma</taxon>
    </lineage>
</organism>
<dbReference type="FunFam" id="1.20.5.420:FF:000005">
    <property type="entry name" value="Hsc70 cochaperone (SGT), putative"/>
    <property type="match status" value="1"/>
</dbReference>
<dbReference type="VEuPathDB" id="FungiDB:CJJ09_004389"/>
<dbReference type="GO" id="GO:0016020">
    <property type="term" value="C:membrane"/>
    <property type="evidence" value="ECO:0007669"/>
    <property type="project" value="TreeGrafter"/>
</dbReference>
<dbReference type="VEuPathDB" id="FungiDB:CJI96_0003759"/>
<evidence type="ECO:0000256" key="5">
    <source>
        <dbReference type="SAM" id="MobiDB-lite"/>
    </source>
</evidence>
<evidence type="ECO:0000313" key="7">
    <source>
        <dbReference type="EMBL" id="KNE01747.1"/>
    </source>
</evidence>
<dbReference type="InterPro" id="IPR047150">
    <property type="entry name" value="SGT"/>
</dbReference>
<dbReference type="VEuPathDB" id="FungiDB:CJI97_005052"/>
<dbReference type="Pfam" id="PF16546">
    <property type="entry name" value="SGTA_dimer"/>
    <property type="match status" value="1"/>
</dbReference>
<dbReference type="GO" id="GO:0060090">
    <property type="term" value="F:molecular adaptor activity"/>
    <property type="evidence" value="ECO:0007669"/>
    <property type="project" value="TreeGrafter"/>
</dbReference>
<dbReference type="Gene3D" id="1.10.260.100">
    <property type="match status" value="1"/>
</dbReference>
<dbReference type="SMART" id="SM00028">
    <property type="entry name" value="TPR"/>
    <property type="match status" value="3"/>
</dbReference>
<name>A0A0L0P5U9_CANAR</name>
<dbReference type="FunFam" id="1.25.40.10:FF:000207">
    <property type="entry name" value="Small glutamine-rich tetratricopeptide repeat-containing protein"/>
    <property type="match status" value="1"/>
</dbReference>
<feature type="repeat" description="TPR" evidence="4">
    <location>
        <begin position="160"/>
        <end position="193"/>
    </location>
</feature>
<dbReference type="AlphaFoldDB" id="A0A0L0P5U9"/>
<dbReference type="InterPro" id="IPR019734">
    <property type="entry name" value="TPR_rpt"/>
</dbReference>
<evidence type="ECO:0000259" key="6">
    <source>
        <dbReference type="Pfam" id="PF16546"/>
    </source>
</evidence>
<feature type="region of interest" description="Disordered" evidence="5">
    <location>
        <begin position="208"/>
        <end position="251"/>
    </location>
</feature>
<dbReference type="GO" id="GO:0006620">
    <property type="term" value="P:post-translational protein targeting to endoplasmic reticulum membrane"/>
    <property type="evidence" value="ECO:0007669"/>
    <property type="project" value="TreeGrafter"/>
</dbReference>
<dbReference type="FunFam" id="1.10.260.100:FF:000011">
    <property type="entry name" value="TPR Domain containing protein"/>
    <property type="match status" value="1"/>
</dbReference>
<dbReference type="PANTHER" id="PTHR45831:SF2">
    <property type="entry name" value="LD24721P"/>
    <property type="match status" value="1"/>
</dbReference>
<comment type="similarity">
    <text evidence="1">Belongs to the SGT family.</text>
</comment>